<dbReference type="CDD" id="cd02440">
    <property type="entry name" value="AdoMet_MTases"/>
    <property type="match status" value="1"/>
</dbReference>
<name>A0A098EE99_9ZZZZ</name>
<dbReference type="Pfam" id="PF08241">
    <property type="entry name" value="Methyltransf_11"/>
    <property type="match status" value="1"/>
</dbReference>
<gene>
    <name evidence="3" type="ORF">MSIBF_A540004</name>
</gene>
<evidence type="ECO:0000259" key="2">
    <source>
        <dbReference type="Pfam" id="PF08241"/>
    </source>
</evidence>
<dbReference type="PANTHER" id="PTHR43591">
    <property type="entry name" value="METHYLTRANSFERASE"/>
    <property type="match status" value="1"/>
</dbReference>
<sequence length="242" mass="28849">MKEKIKTIGLAHYFHPKRYSIFINPYFIARYTLLREIKIFSNKFSGRSKRILDVGCGIKPYEFLFKNSEYIGIDIEGGGHREEYKKVDKYFDGKNIPFQNDYFDLVICTQVIEHTLEYEYLLKEIHRVLKKGGILLLTAPFVWNEHEVPHDFFRFTQYAHLNILKKLNFETEYIKPSCGFFSTIGQLLSAFFIENLGTKNLIIKFLVSFLICAPIQIFFIFWDKVFRNKWLTLDYFVIARRL</sequence>
<keyword evidence="3" id="KW-0808">Transferase</keyword>
<evidence type="ECO:0000256" key="1">
    <source>
        <dbReference type="SAM" id="Phobius"/>
    </source>
</evidence>
<dbReference type="InterPro" id="IPR029063">
    <property type="entry name" value="SAM-dependent_MTases_sf"/>
</dbReference>
<protein>
    <submittedName>
        <fullName evidence="3">Methylase/methyltransferase</fullName>
    </submittedName>
</protein>
<keyword evidence="1" id="KW-1133">Transmembrane helix</keyword>
<dbReference type="EMBL" id="CCXY01000418">
    <property type="protein sequence ID" value="CEG13819.1"/>
    <property type="molecule type" value="Genomic_DNA"/>
</dbReference>
<organism evidence="3">
    <name type="scientific">groundwater metagenome</name>
    <dbReference type="NCBI Taxonomy" id="717931"/>
    <lineage>
        <taxon>unclassified sequences</taxon>
        <taxon>metagenomes</taxon>
        <taxon>ecological metagenomes</taxon>
    </lineage>
</organism>
<feature type="transmembrane region" description="Helical" evidence="1">
    <location>
        <begin position="201"/>
        <end position="222"/>
    </location>
</feature>
<dbReference type="InterPro" id="IPR013216">
    <property type="entry name" value="Methyltransf_11"/>
</dbReference>
<keyword evidence="1" id="KW-0472">Membrane</keyword>
<dbReference type="AlphaFoldDB" id="A0A098EE99"/>
<proteinExistence type="predicted"/>
<keyword evidence="1" id="KW-0812">Transmembrane</keyword>
<dbReference type="PANTHER" id="PTHR43591:SF24">
    <property type="entry name" value="2-METHOXY-6-POLYPRENYL-1,4-BENZOQUINOL METHYLASE, MITOCHONDRIAL"/>
    <property type="match status" value="1"/>
</dbReference>
<reference evidence="3" key="1">
    <citation type="submission" date="2014-09" db="EMBL/GenBank/DDBJ databases">
        <authorList>
            <person name="Probst J Alexander"/>
        </authorList>
    </citation>
    <scope>NUCLEOTIDE SEQUENCE</scope>
</reference>
<feature type="domain" description="Methyltransferase type 11" evidence="2">
    <location>
        <begin position="52"/>
        <end position="136"/>
    </location>
</feature>
<dbReference type="Gene3D" id="3.40.50.150">
    <property type="entry name" value="Vaccinia Virus protein VP39"/>
    <property type="match status" value="1"/>
</dbReference>
<evidence type="ECO:0000313" key="3">
    <source>
        <dbReference type="EMBL" id="CEG13819.1"/>
    </source>
</evidence>
<keyword evidence="3" id="KW-0489">Methyltransferase</keyword>
<dbReference type="SUPFAM" id="SSF53335">
    <property type="entry name" value="S-adenosyl-L-methionine-dependent methyltransferases"/>
    <property type="match status" value="1"/>
</dbReference>
<dbReference type="GO" id="GO:0008757">
    <property type="term" value="F:S-adenosylmethionine-dependent methyltransferase activity"/>
    <property type="evidence" value="ECO:0007669"/>
    <property type="project" value="InterPro"/>
</dbReference>
<dbReference type="GO" id="GO:0032259">
    <property type="term" value="P:methylation"/>
    <property type="evidence" value="ECO:0007669"/>
    <property type="project" value="UniProtKB-KW"/>
</dbReference>
<accession>A0A098EE99</accession>